<dbReference type="GeneID" id="95395682"/>
<evidence type="ECO:0000313" key="2">
    <source>
        <dbReference type="Proteomes" id="UP000579945"/>
    </source>
</evidence>
<dbReference type="RefSeq" id="WP_183662433.1">
    <property type="nucleotide sequence ID" value="NZ_JACIBV010000003.1"/>
</dbReference>
<accession>A0A7W5VLS9</accession>
<sequence>MRTQRELDASTAEANRQGLLEQVPVWSRYLTVEAREDNEAATRWAYAAGQWFADACMFDDPKVMHDGYEALRDGSPEAYGTQGACPQLSGMVSALGEVAHAALTRGERQADAGPTGIPTDFMAMLRQSAQYDLSTEEQSRVGLGRWLADICRQDEPSSLRKGLDALREVSVDLSLGGGEDLRLLGAATALVEVAQAALARAEQDSLKTQFPFAEAEPVLLKIADTPDIADGALAEALGWEPEQIIPLANWLSALGLVVDARSGTCSMWSATALGQEVAKHWALHSDDEPL</sequence>
<reference evidence="1 2" key="1">
    <citation type="submission" date="2020-08" db="EMBL/GenBank/DDBJ databases">
        <title>Sequencing the genomes of 1000 actinobacteria strains.</title>
        <authorList>
            <person name="Klenk H.-P."/>
        </authorList>
    </citation>
    <scope>NUCLEOTIDE SEQUENCE [LARGE SCALE GENOMIC DNA]</scope>
    <source>
        <strain evidence="1 2">DSM 44320</strain>
    </source>
</reference>
<gene>
    <name evidence="1" type="ORF">FHR33_009703</name>
</gene>
<dbReference type="EMBL" id="JACIBV010000003">
    <property type="protein sequence ID" value="MBB3733750.1"/>
    <property type="molecule type" value="Genomic_DNA"/>
</dbReference>
<proteinExistence type="predicted"/>
<protein>
    <submittedName>
        <fullName evidence="1">Uncharacterized protein</fullName>
    </submittedName>
</protein>
<comment type="caution">
    <text evidence="1">The sequence shown here is derived from an EMBL/GenBank/DDBJ whole genome shotgun (WGS) entry which is preliminary data.</text>
</comment>
<evidence type="ECO:0000313" key="1">
    <source>
        <dbReference type="EMBL" id="MBB3733750.1"/>
    </source>
</evidence>
<name>A0A7W5VLS9_9ACTN</name>
<dbReference type="AlphaFoldDB" id="A0A7W5VLS9"/>
<organism evidence="1 2">
    <name type="scientific">Nonomuraea dietziae</name>
    <dbReference type="NCBI Taxonomy" id="65515"/>
    <lineage>
        <taxon>Bacteria</taxon>
        <taxon>Bacillati</taxon>
        <taxon>Actinomycetota</taxon>
        <taxon>Actinomycetes</taxon>
        <taxon>Streptosporangiales</taxon>
        <taxon>Streptosporangiaceae</taxon>
        <taxon>Nonomuraea</taxon>
    </lineage>
</organism>
<dbReference type="Proteomes" id="UP000579945">
    <property type="component" value="Unassembled WGS sequence"/>
</dbReference>
<keyword evidence="2" id="KW-1185">Reference proteome</keyword>